<evidence type="ECO:0000313" key="3">
    <source>
        <dbReference type="Proteomes" id="UP000283850"/>
    </source>
</evidence>
<dbReference type="GO" id="GO:0016787">
    <property type="term" value="F:hydrolase activity"/>
    <property type="evidence" value="ECO:0007669"/>
    <property type="project" value="InterPro"/>
</dbReference>
<sequence>MFYRLITQKRNEWLCSADCTIRELLSYINRKGRMRDAQLDAIKTYLFLKIACKNQPLWKLFVNGTFNSMDLSTMPLTVEARNVLTTNKAAAALLEYALQKDKSGRQLAPALETFIKEHATDIDYEKAFRKIFYDVTYTDYLFSLPMGAGKTYLMAAFIYIDLYFAQNEPSNPCFAHNFMIFAPSGLKSSIIPSLKHIKEFDPSWVIPEPTASQLKRLIKFEILNEQKSAKKSNLIKNPNAQKINNHQPLEDLMGLVAITNAEKVILDRVDQEEEINLFSEEEYNKVKLANELRNIIGQLPNLAIYIDEVHHAADGEIKLRKVVNEWTRAHSFNAVLGFSGTPYLEKAENVVLGETFSIKNTDLANVVYHYPLIEGIGNFLKTPEVKYADNETDMIVRNGIKEFLEKYKATIYPDKTRAKLAIYCGQIETLEEQIYPLAAEISAAYGLDPVTSILKYHGGNSKYPQPEGSETEFASLDTIFSKIRIVLLVQIGKEGWDCKSLTGVILPQKGVCPTNMVLQTSCRCLRQVQKNHAETALIWLNKFNADTLNKQLKQQQNITLQEFSDKKTYSFKSIERFSRMERMQVPPIDFFQLKVSYQTLIIDEDTHTAERLTEKGILRQAELSIIHHQDMEGHIIGHYEEERQSNHEIASFNHWLQLIAKESFGTLSIPELRKYDKELNGIFRQITLKEGNFLSFNHYFDHMQIRSLIRQAFVPRRDFRTNEEIVPAKANLLQIEKLVSPIEVTDDSHFYPSQKEVKEVLQWDNHAADAPLAPEVQAAMKILEAQGMDTSSLHPHDPHPERRKTYHYLPYRFDSPLEREYFSQSVLPIIKNKELEIYFNGDDTITEFKIDCYKQAGKEWRYIGKYVPDFLLISRNADKQIHKIIIIETKGEGFAAKFADKRNFIETEFIKKNNEKFGYTRFNFLYLEDTLSREEQERRTLRAINQFFNN</sequence>
<keyword evidence="2" id="KW-0540">Nuclease</keyword>
<dbReference type="SUPFAM" id="SSF52540">
    <property type="entry name" value="P-loop containing nucleoside triphosphate hydrolases"/>
    <property type="match status" value="1"/>
</dbReference>
<dbReference type="InterPro" id="IPR027417">
    <property type="entry name" value="P-loop_NTPase"/>
</dbReference>
<dbReference type="Gene3D" id="3.40.50.300">
    <property type="entry name" value="P-loop containing nucleotide triphosphate hydrolases"/>
    <property type="match status" value="1"/>
</dbReference>
<comment type="caution">
    <text evidence="2">The sequence shown here is derived from an EMBL/GenBank/DDBJ whole genome shotgun (WGS) entry which is preliminary data.</text>
</comment>
<dbReference type="GO" id="GO:0004519">
    <property type="term" value="F:endonuclease activity"/>
    <property type="evidence" value="ECO:0007669"/>
    <property type="project" value="UniProtKB-KW"/>
</dbReference>
<dbReference type="GO" id="GO:0005524">
    <property type="term" value="F:ATP binding"/>
    <property type="evidence" value="ECO:0007669"/>
    <property type="project" value="InterPro"/>
</dbReference>
<evidence type="ECO:0000259" key="1">
    <source>
        <dbReference type="Pfam" id="PF04851"/>
    </source>
</evidence>
<dbReference type="InterPro" id="IPR006935">
    <property type="entry name" value="Helicase/UvrB_N"/>
</dbReference>
<accession>A0A412Y6A8</accession>
<reference evidence="2 3" key="1">
    <citation type="submission" date="2018-08" db="EMBL/GenBank/DDBJ databases">
        <title>A genome reference for cultivated species of the human gut microbiota.</title>
        <authorList>
            <person name="Zou Y."/>
            <person name="Xue W."/>
            <person name="Luo G."/>
        </authorList>
    </citation>
    <scope>NUCLEOTIDE SEQUENCE [LARGE SCALE GENOMIC DNA]</scope>
    <source>
        <strain evidence="2 3">AF14-32</strain>
    </source>
</reference>
<dbReference type="GO" id="GO:0003677">
    <property type="term" value="F:DNA binding"/>
    <property type="evidence" value="ECO:0007669"/>
    <property type="project" value="InterPro"/>
</dbReference>
<protein>
    <submittedName>
        <fullName evidence="2">Restriction endonuclease subunit R</fullName>
    </submittedName>
</protein>
<dbReference type="AlphaFoldDB" id="A0A412Y6A8"/>
<gene>
    <name evidence="2" type="ORF">DWW10_13145</name>
</gene>
<name>A0A412Y6A8_9BACE</name>
<dbReference type="RefSeq" id="WP_118487066.1">
    <property type="nucleotide sequence ID" value="NZ_QRZF01000008.1"/>
</dbReference>
<proteinExistence type="predicted"/>
<dbReference type="Proteomes" id="UP000283850">
    <property type="component" value="Unassembled WGS sequence"/>
</dbReference>
<evidence type="ECO:0000313" key="2">
    <source>
        <dbReference type="EMBL" id="RGV52904.1"/>
    </source>
</evidence>
<organism evidence="2 3">
    <name type="scientific">Bacteroides intestinalis</name>
    <dbReference type="NCBI Taxonomy" id="329854"/>
    <lineage>
        <taxon>Bacteria</taxon>
        <taxon>Pseudomonadati</taxon>
        <taxon>Bacteroidota</taxon>
        <taxon>Bacteroidia</taxon>
        <taxon>Bacteroidales</taxon>
        <taxon>Bacteroidaceae</taxon>
        <taxon>Bacteroides</taxon>
    </lineage>
</organism>
<feature type="domain" description="Helicase/UvrB N-terminal" evidence="1">
    <location>
        <begin position="138"/>
        <end position="343"/>
    </location>
</feature>
<dbReference type="Pfam" id="PF04851">
    <property type="entry name" value="ResIII"/>
    <property type="match status" value="1"/>
</dbReference>
<keyword evidence="2" id="KW-0378">Hydrolase</keyword>
<dbReference type="EMBL" id="QRZF01000008">
    <property type="protein sequence ID" value="RGV52904.1"/>
    <property type="molecule type" value="Genomic_DNA"/>
</dbReference>
<keyword evidence="2" id="KW-0255">Endonuclease</keyword>